<accession>A0A9D1T741</accession>
<dbReference type="Gene3D" id="3.40.50.720">
    <property type="entry name" value="NAD(P)-binding Rossmann-like Domain"/>
    <property type="match status" value="1"/>
</dbReference>
<dbReference type="InterPro" id="IPR050177">
    <property type="entry name" value="Lipid_A_modif_metabolic_enz"/>
</dbReference>
<dbReference type="PANTHER" id="PTHR43245">
    <property type="entry name" value="BIFUNCTIONAL POLYMYXIN RESISTANCE PROTEIN ARNA"/>
    <property type="match status" value="1"/>
</dbReference>
<protein>
    <submittedName>
        <fullName evidence="2">NAD-dependent epimerase/dehydratase family protein</fullName>
    </submittedName>
</protein>
<organism evidence="2 3">
    <name type="scientific">Candidatus Pullilachnospira stercoravium</name>
    <dbReference type="NCBI Taxonomy" id="2840913"/>
    <lineage>
        <taxon>Bacteria</taxon>
        <taxon>Bacillati</taxon>
        <taxon>Bacillota</taxon>
        <taxon>Clostridia</taxon>
        <taxon>Lachnospirales</taxon>
        <taxon>Lachnospiraceae</taxon>
        <taxon>Lachnospiraceae incertae sedis</taxon>
        <taxon>Candidatus Pullilachnospira</taxon>
    </lineage>
</organism>
<dbReference type="SUPFAM" id="SSF51735">
    <property type="entry name" value="NAD(P)-binding Rossmann-fold domains"/>
    <property type="match status" value="1"/>
</dbReference>
<evidence type="ECO:0000313" key="3">
    <source>
        <dbReference type="Proteomes" id="UP000886723"/>
    </source>
</evidence>
<sequence>MKKILITGGTIFVSKFAAQYFASKNYTVYVLNRNHRPQCSGVHLIECDRHNLGERLRGFHFDAILDITAYTGQDVNSLLDATDNFDSYILISSSAVYPESTLQPFQENAICGPNVFWGKYGTDKITAEQALLARVPNAYILRPPYLYGPMNNVYREAFIFDCAIANRKFFLPGHGDLKLQFFHVNDLCRFMEILLIQKPSQKIFNVGNPHSISIKEWATLCYQITGHDPEFVPVELPIEPRKYFCFYNYEYFLDVQAQHNLMPETISLEEGLRQSFAWYQQFGEEVNRKPYQEFIDNHLKPFIKQSLY</sequence>
<evidence type="ECO:0000259" key="1">
    <source>
        <dbReference type="Pfam" id="PF01370"/>
    </source>
</evidence>
<dbReference type="Pfam" id="PF01370">
    <property type="entry name" value="Epimerase"/>
    <property type="match status" value="1"/>
</dbReference>
<reference evidence="2" key="1">
    <citation type="submission" date="2020-10" db="EMBL/GenBank/DDBJ databases">
        <authorList>
            <person name="Gilroy R."/>
        </authorList>
    </citation>
    <scope>NUCLEOTIDE SEQUENCE</scope>
    <source>
        <strain evidence="2">ChiBcec2-4451</strain>
    </source>
</reference>
<feature type="domain" description="NAD-dependent epimerase/dehydratase" evidence="1">
    <location>
        <begin position="4"/>
        <end position="207"/>
    </location>
</feature>
<dbReference type="EMBL" id="DVON01000177">
    <property type="protein sequence ID" value="HIV13108.1"/>
    <property type="molecule type" value="Genomic_DNA"/>
</dbReference>
<evidence type="ECO:0000313" key="2">
    <source>
        <dbReference type="EMBL" id="HIV13108.1"/>
    </source>
</evidence>
<comment type="caution">
    <text evidence="2">The sequence shown here is derived from an EMBL/GenBank/DDBJ whole genome shotgun (WGS) entry which is preliminary data.</text>
</comment>
<name>A0A9D1T741_9FIRM</name>
<dbReference type="AlphaFoldDB" id="A0A9D1T741"/>
<dbReference type="InterPro" id="IPR001509">
    <property type="entry name" value="Epimerase_deHydtase"/>
</dbReference>
<proteinExistence type="predicted"/>
<dbReference type="Proteomes" id="UP000886723">
    <property type="component" value="Unassembled WGS sequence"/>
</dbReference>
<dbReference type="InterPro" id="IPR036291">
    <property type="entry name" value="NAD(P)-bd_dom_sf"/>
</dbReference>
<gene>
    <name evidence="2" type="ORF">IAA63_08245</name>
</gene>
<reference evidence="2" key="2">
    <citation type="journal article" date="2021" name="PeerJ">
        <title>Extensive microbial diversity within the chicken gut microbiome revealed by metagenomics and culture.</title>
        <authorList>
            <person name="Gilroy R."/>
            <person name="Ravi A."/>
            <person name="Getino M."/>
            <person name="Pursley I."/>
            <person name="Horton D.L."/>
            <person name="Alikhan N.F."/>
            <person name="Baker D."/>
            <person name="Gharbi K."/>
            <person name="Hall N."/>
            <person name="Watson M."/>
            <person name="Adriaenssens E.M."/>
            <person name="Foster-Nyarko E."/>
            <person name="Jarju S."/>
            <person name="Secka A."/>
            <person name="Antonio M."/>
            <person name="Oren A."/>
            <person name="Chaudhuri R.R."/>
            <person name="La Ragione R."/>
            <person name="Hildebrand F."/>
            <person name="Pallen M.J."/>
        </authorList>
    </citation>
    <scope>NUCLEOTIDE SEQUENCE</scope>
    <source>
        <strain evidence="2">ChiBcec2-4451</strain>
    </source>
</reference>